<evidence type="ECO:0000256" key="8">
    <source>
        <dbReference type="SAM" id="Phobius"/>
    </source>
</evidence>
<evidence type="ECO:0000256" key="6">
    <source>
        <dbReference type="ARBA" id="ARBA00022989"/>
    </source>
</evidence>
<name>A0ABU0YG17_9PROT</name>
<keyword evidence="4 8" id="KW-0812">Transmembrane</keyword>
<evidence type="ECO:0000256" key="5">
    <source>
        <dbReference type="ARBA" id="ARBA00022960"/>
    </source>
</evidence>
<comment type="subcellular location">
    <subcellularLocation>
        <location evidence="1">Cell membrane</location>
        <topology evidence="1">Multi-pass membrane protein</topology>
    </subcellularLocation>
</comment>
<organism evidence="9 10">
    <name type="scientific">Dongia sedimenti</name>
    <dbReference type="NCBI Taxonomy" id="3064282"/>
    <lineage>
        <taxon>Bacteria</taxon>
        <taxon>Pseudomonadati</taxon>
        <taxon>Pseudomonadota</taxon>
        <taxon>Alphaproteobacteria</taxon>
        <taxon>Rhodospirillales</taxon>
        <taxon>Dongiaceae</taxon>
        <taxon>Dongia</taxon>
    </lineage>
</organism>
<feature type="transmembrane region" description="Helical" evidence="8">
    <location>
        <begin position="103"/>
        <end position="126"/>
    </location>
</feature>
<feature type="transmembrane region" description="Helical" evidence="8">
    <location>
        <begin position="65"/>
        <end position="91"/>
    </location>
</feature>
<evidence type="ECO:0000256" key="1">
    <source>
        <dbReference type="ARBA" id="ARBA00004651"/>
    </source>
</evidence>
<reference evidence="10" key="1">
    <citation type="submission" date="2023-08" db="EMBL/GenBank/DDBJ databases">
        <title>Rhodospirillaceae gen. nov., a novel taxon isolated from the Yangtze River Yuezi River estuary sludge.</title>
        <authorList>
            <person name="Ruan L."/>
        </authorList>
    </citation>
    <scope>NUCLEOTIDE SEQUENCE [LARGE SCALE GENOMIC DNA]</scope>
    <source>
        <strain evidence="10">R-7</strain>
    </source>
</reference>
<accession>A0ABU0YG17</accession>
<proteinExistence type="inferred from homology"/>
<dbReference type="EMBL" id="JAUYVI010000001">
    <property type="protein sequence ID" value="MDQ7246132.1"/>
    <property type="molecule type" value="Genomic_DNA"/>
</dbReference>
<comment type="similarity">
    <text evidence="2">Belongs to the MreD family.</text>
</comment>
<keyword evidence="10" id="KW-1185">Reference proteome</keyword>
<evidence type="ECO:0000256" key="2">
    <source>
        <dbReference type="ARBA" id="ARBA00007776"/>
    </source>
</evidence>
<keyword evidence="6 8" id="KW-1133">Transmembrane helix</keyword>
<feature type="transmembrane region" description="Helical" evidence="8">
    <location>
        <begin position="146"/>
        <end position="166"/>
    </location>
</feature>
<dbReference type="Proteomes" id="UP001230156">
    <property type="component" value="Unassembled WGS sequence"/>
</dbReference>
<dbReference type="Pfam" id="PF04093">
    <property type="entry name" value="MreD"/>
    <property type="match status" value="1"/>
</dbReference>
<evidence type="ECO:0000313" key="10">
    <source>
        <dbReference type="Proteomes" id="UP001230156"/>
    </source>
</evidence>
<dbReference type="NCBIfam" id="TIGR03426">
    <property type="entry name" value="shape_MreD"/>
    <property type="match status" value="1"/>
</dbReference>
<keyword evidence="7 8" id="KW-0472">Membrane</keyword>
<evidence type="ECO:0000313" key="9">
    <source>
        <dbReference type="EMBL" id="MDQ7246132.1"/>
    </source>
</evidence>
<keyword evidence="5" id="KW-0133">Cell shape</keyword>
<gene>
    <name evidence="9" type="primary">mreD</name>
    <name evidence="9" type="ORF">Q8A70_00575</name>
</gene>
<evidence type="ECO:0000256" key="7">
    <source>
        <dbReference type="ARBA" id="ARBA00023136"/>
    </source>
</evidence>
<evidence type="ECO:0000256" key="3">
    <source>
        <dbReference type="ARBA" id="ARBA00022475"/>
    </source>
</evidence>
<comment type="caution">
    <text evidence="9">The sequence shown here is derived from an EMBL/GenBank/DDBJ whole genome shotgun (WGS) entry which is preliminary data.</text>
</comment>
<dbReference type="InterPro" id="IPR007227">
    <property type="entry name" value="Cell_shape_determining_MreD"/>
</dbReference>
<keyword evidence="3" id="KW-1003">Cell membrane</keyword>
<sequence length="175" mass="19497">MALRPTVGQQIDLALRRSIPVALAVLLLFLGILPWNTHGLGPMNANLVLIPIYYWTLYRPRLMTVWAVAALGLISDFLMGTLLGVNMLTFLVGYRVAVSQRKIFAGAPFIIVWAGFLLMSGVAGLVQWLLATIVKEQIDFNLRPALFLYMIGAVAYPPCAYAFAWIQRRSLFRVA</sequence>
<dbReference type="RefSeq" id="WP_379953503.1">
    <property type="nucleotide sequence ID" value="NZ_JAUYVI010000001.1"/>
</dbReference>
<protein>
    <submittedName>
        <fullName evidence="9">Rod shape-determining protein MreD</fullName>
    </submittedName>
</protein>
<feature type="transmembrane region" description="Helical" evidence="8">
    <location>
        <begin position="21"/>
        <end position="37"/>
    </location>
</feature>
<evidence type="ECO:0000256" key="4">
    <source>
        <dbReference type="ARBA" id="ARBA00022692"/>
    </source>
</evidence>